<dbReference type="Gene3D" id="3.40.50.1240">
    <property type="entry name" value="Phosphoglycerate mutase-like"/>
    <property type="match status" value="1"/>
</dbReference>
<evidence type="ECO:0000256" key="12">
    <source>
        <dbReference type="ARBA" id="ARBA00022917"/>
    </source>
</evidence>
<gene>
    <name evidence="20" type="ORF">A3C16_05745</name>
</gene>
<dbReference type="InterPro" id="IPR013155">
    <property type="entry name" value="M/V/L/I-tRNA-synth_anticd-bd"/>
</dbReference>
<sequence length="1177" mass="133669">MQEDDKQLNAPAREEKILAFWEQNDIFARTLKKTAKGNPYVFYEGPPTANAAPGIHHLESRSFKDVLPRYKTMRGFFVARKAGWDTHGLPVEIQVEKKLGLTSKKDIETFGVAAFNKECRDSVWQFKGEWEKSTKRIGFWLDLEHPYITYQTDYMESLWAIMKEIWKKGFLYEDFKVVPWCARCGTGLSTHELGQPGAYQTLKERSVYVMLVIVRAGGGKDVRGEEEHLLIWTTTPWTLQANVAVAVNPTIEYSKWRIQNWRGSGKACVVWSATTPPFNAGEEVELVEKVSGQALLGVRYAPALPLSEALFRNPAYRRGNVKDFFMVIPGDFVSTEEGTGMVHIAPAFGDDDMRAVKRAFGEAYPILFTVNPDGAMKAGTTGAGVFAKTADPEIIKELGRRKVLYFIKPYEHEYPHCWRCNTPLLYFAKRAWWIRMNKVKDQLLANNKTVNWTPAHLKDGRFGEFLRELRDWAFSRERFWGTPLPVWRCAACLHEDVIGSLEELHTKSGGAHNAYIAMRHGESVSNIQNVCAARNGYQLTLKGRKQVEQVAKGLKKKGIDLIFASPLERTRATAEIVGKALGLPVAFDDRLLEVNVGDFEGHPGHMYHSYFSSYLEKFTKRPPNGETLSELRARVMDFMRDIEQKYHGKKILIVSHEYTIWMLWSGALGWSDEATIAARTGKRREDFVTFAAPEEFLYKHIPRDETGTANLHRPYVDDFTLPCAKCGKTMRRVPEVVDVWFDSGSMPFAQAHWPFSKESQKLSFPAEYISEAIDQTRGWFYTLLAVATLLGRGAPYKNVISLGHVLDKNGQKMSKSKGNAIKPDEMIQKYGADAIRWYFYTINAPGDPKRFDEKDLQNKVRGFLGTLWNVFVFFDTYVDSVKITSHQKSKNVLDVWVLVKLGTLVRDVSTLLDAYDVGGAARAIEEFVIGDLSNWYIRRSRRRFQKPETKKEKEEAAATTGYVLSVLVRLTAPFVPFISEAIWQGARKKLGLKEVSVHLADWPAGVKKERISLELQMDKVRSWAADALKQRASAGIKVRQPLAKFIIAKSDYGKKEPFAQALLDILKDEINVKGVEWGNVSALDTVITSELKEEGFVREIVRNIQEMRKDLGLNPQDAIRVQFSSSTHFDDMLLRWKALIQKEAGAKQFVIGGKKMFKAERELEAEGGSVWVGIDKV</sequence>
<evidence type="ECO:0000256" key="1">
    <source>
        <dbReference type="ARBA" id="ARBA00001947"/>
    </source>
</evidence>
<dbReference type="SUPFAM" id="SSF47323">
    <property type="entry name" value="Anticodon-binding domain of a subclass of class I aminoacyl-tRNA synthetases"/>
    <property type="match status" value="1"/>
</dbReference>
<protein>
    <recommendedName>
        <fullName evidence="5">isoleucine--tRNA ligase</fullName>
        <ecNumber evidence="5">6.1.1.5</ecNumber>
    </recommendedName>
</protein>
<evidence type="ECO:0000256" key="13">
    <source>
        <dbReference type="ARBA" id="ARBA00023146"/>
    </source>
</evidence>
<comment type="caution">
    <text evidence="20">The sequence shown here is derived from an EMBL/GenBank/DDBJ whole genome shotgun (WGS) entry which is preliminary data.</text>
</comment>
<feature type="domain" description="Aminoacyl-tRNA synthetase class Ia" evidence="18">
    <location>
        <begin position="703"/>
        <end position="840"/>
    </location>
</feature>
<dbReference type="InterPro" id="IPR023586">
    <property type="entry name" value="Ile-tRNA-ligase_type2"/>
</dbReference>
<dbReference type="Pfam" id="PF19302">
    <property type="entry name" value="DUF5915"/>
    <property type="match status" value="1"/>
</dbReference>
<keyword evidence="6" id="KW-0963">Cytoplasm</keyword>
<dbReference type="Pfam" id="PF00300">
    <property type="entry name" value="His_Phos_1"/>
    <property type="match status" value="1"/>
</dbReference>
<dbReference type="PANTHER" id="PTHR42780">
    <property type="entry name" value="SOLEUCYL-TRNA SYNTHETASE"/>
    <property type="match status" value="1"/>
</dbReference>
<dbReference type="EC" id="6.1.1.5" evidence="5"/>
<comment type="catalytic activity">
    <reaction evidence="15">
        <text>tRNA(Ile) + L-isoleucine + ATP = L-isoleucyl-tRNA(Ile) + AMP + diphosphate</text>
        <dbReference type="Rhea" id="RHEA:11060"/>
        <dbReference type="Rhea" id="RHEA-COMP:9666"/>
        <dbReference type="Rhea" id="RHEA-COMP:9695"/>
        <dbReference type="ChEBI" id="CHEBI:30616"/>
        <dbReference type="ChEBI" id="CHEBI:33019"/>
        <dbReference type="ChEBI" id="CHEBI:58045"/>
        <dbReference type="ChEBI" id="CHEBI:78442"/>
        <dbReference type="ChEBI" id="CHEBI:78528"/>
        <dbReference type="ChEBI" id="CHEBI:456215"/>
        <dbReference type="EC" id="6.1.1.5"/>
    </reaction>
</comment>
<keyword evidence="7" id="KW-0436">Ligase</keyword>
<feature type="binding site" evidence="17">
    <location>
        <begin position="519"/>
        <end position="526"/>
    </location>
    <ligand>
        <name>substrate</name>
    </ligand>
</feature>
<dbReference type="Gene3D" id="3.90.740.10">
    <property type="entry name" value="Valyl/Leucyl/Isoleucyl-tRNA synthetase, editing domain"/>
    <property type="match status" value="1"/>
</dbReference>
<evidence type="ECO:0000256" key="4">
    <source>
        <dbReference type="ARBA" id="ARBA00011245"/>
    </source>
</evidence>
<reference evidence="20 21" key="1">
    <citation type="journal article" date="2016" name="Nat. Commun.">
        <title>Thousands of microbial genomes shed light on interconnected biogeochemical processes in an aquifer system.</title>
        <authorList>
            <person name="Anantharaman K."/>
            <person name="Brown C.T."/>
            <person name="Hug L.A."/>
            <person name="Sharon I."/>
            <person name="Castelle C.J."/>
            <person name="Probst A.J."/>
            <person name="Thomas B.C."/>
            <person name="Singh A."/>
            <person name="Wilkins M.J."/>
            <person name="Karaoz U."/>
            <person name="Brodie E.L."/>
            <person name="Williams K.H."/>
            <person name="Hubbard S.S."/>
            <person name="Banfield J.F."/>
        </authorList>
    </citation>
    <scope>NUCLEOTIDE SEQUENCE [LARGE SCALE GENOMIC DNA]</scope>
</reference>
<dbReference type="GO" id="GO:0006428">
    <property type="term" value="P:isoleucyl-tRNA aminoacylation"/>
    <property type="evidence" value="ECO:0007669"/>
    <property type="project" value="InterPro"/>
</dbReference>
<dbReference type="CDD" id="cd07961">
    <property type="entry name" value="Anticodon_Ia_Ile_ABEc"/>
    <property type="match status" value="1"/>
</dbReference>
<dbReference type="InterPro" id="IPR033709">
    <property type="entry name" value="Anticodon_Ile_ABEc"/>
</dbReference>
<dbReference type="GO" id="GO:0046872">
    <property type="term" value="F:metal ion binding"/>
    <property type="evidence" value="ECO:0007669"/>
    <property type="project" value="UniProtKB-KW"/>
</dbReference>
<dbReference type="Gene3D" id="1.10.730.10">
    <property type="entry name" value="Isoleucyl-tRNA Synthetase, Domain 1"/>
    <property type="match status" value="1"/>
</dbReference>
<proteinExistence type="inferred from homology"/>
<evidence type="ECO:0000256" key="11">
    <source>
        <dbReference type="ARBA" id="ARBA00022840"/>
    </source>
</evidence>
<dbReference type="CDD" id="cd07067">
    <property type="entry name" value="HP_PGM_like"/>
    <property type="match status" value="1"/>
</dbReference>
<feature type="active site" description="Proton donor/acceptor" evidence="16">
    <location>
        <position position="593"/>
    </location>
</feature>
<comment type="subcellular location">
    <subcellularLocation>
        <location evidence="2">Cytoplasm</location>
    </subcellularLocation>
</comment>
<dbReference type="InterPro" id="IPR013078">
    <property type="entry name" value="His_Pase_superF_clade-1"/>
</dbReference>
<feature type="domain" description="Aminoacyl-tRNA synthetase class Ia" evidence="18">
    <location>
        <begin position="17"/>
        <end position="506"/>
    </location>
</feature>
<dbReference type="InterPro" id="IPR029033">
    <property type="entry name" value="His_PPase_superfam"/>
</dbReference>
<evidence type="ECO:0000256" key="8">
    <source>
        <dbReference type="ARBA" id="ARBA00022723"/>
    </source>
</evidence>
<keyword evidence="8" id="KW-0479">Metal-binding</keyword>
<keyword evidence="10" id="KW-0862">Zinc</keyword>
<evidence type="ECO:0000256" key="17">
    <source>
        <dbReference type="PIRSR" id="PIRSR613078-2"/>
    </source>
</evidence>
<comment type="subunit">
    <text evidence="4">Monomer.</text>
</comment>
<comment type="similarity">
    <text evidence="3">Belongs to the class-I aminoacyl-tRNA synthetase family. IleS type 2 subfamily.</text>
</comment>
<evidence type="ECO:0000256" key="16">
    <source>
        <dbReference type="PIRSR" id="PIRSR613078-1"/>
    </source>
</evidence>
<evidence type="ECO:0000256" key="2">
    <source>
        <dbReference type="ARBA" id="ARBA00004496"/>
    </source>
</evidence>
<keyword evidence="12" id="KW-0648">Protein biosynthesis</keyword>
<dbReference type="PRINTS" id="PR00984">
    <property type="entry name" value="TRNASYNTHILE"/>
</dbReference>
<evidence type="ECO:0000256" key="9">
    <source>
        <dbReference type="ARBA" id="ARBA00022741"/>
    </source>
</evidence>
<dbReference type="InterPro" id="IPR002300">
    <property type="entry name" value="aa-tRNA-synth_Ia"/>
</dbReference>
<keyword evidence="9" id="KW-0547">Nucleotide-binding</keyword>
<dbReference type="Pfam" id="PF00133">
    <property type="entry name" value="tRNA-synt_1"/>
    <property type="match status" value="2"/>
</dbReference>
<dbReference type="Gene3D" id="3.40.50.620">
    <property type="entry name" value="HUPs"/>
    <property type="match status" value="3"/>
</dbReference>
<accession>A0A1G2KUF3</accession>
<dbReference type="GO" id="GO:0000049">
    <property type="term" value="F:tRNA binding"/>
    <property type="evidence" value="ECO:0007669"/>
    <property type="project" value="InterPro"/>
</dbReference>
<dbReference type="SUPFAM" id="SSF53254">
    <property type="entry name" value="Phosphoglycerate mutase-like"/>
    <property type="match status" value="1"/>
</dbReference>
<dbReference type="Proteomes" id="UP000177811">
    <property type="component" value="Unassembled WGS sequence"/>
</dbReference>
<dbReference type="InterPro" id="IPR009008">
    <property type="entry name" value="Val/Leu/Ile-tRNA-synth_edit"/>
</dbReference>
<dbReference type="SUPFAM" id="SSF50677">
    <property type="entry name" value="ValRS/IleRS/LeuRS editing domain"/>
    <property type="match status" value="1"/>
</dbReference>
<dbReference type="AlphaFoldDB" id="A0A1G2KUF3"/>
<dbReference type="PANTHER" id="PTHR42780:SF1">
    <property type="entry name" value="ISOLEUCINE--TRNA LIGASE, CYTOPLASMIC"/>
    <property type="match status" value="1"/>
</dbReference>
<dbReference type="SMART" id="SM00855">
    <property type="entry name" value="PGAM"/>
    <property type="match status" value="1"/>
</dbReference>
<dbReference type="EMBL" id="MHQL01000048">
    <property type="protein sequence ID" value="OHA02039.1"/>
    <property type="molecule type" value="Genomic_DNA"/>
</dbReference>
<dbReference type="GO" id="GO:0005737">
    <property type="term" value="C:cytoplasm"/>
    <property type="evidence" value="ECO:0007669"/>
    <property type="project" value="UniProtKB-SubCell"/>
</dbReference>
<dbReference type="InterPro" id="IPR002301">
    <property type="entry name" value="Ile-tRNA-ligase"/>
</dbReference>
<evidence type="ECO:0000259" key="18">
    <source>
        <dbReference type="Pfam" id="PF00133"/>
    </source>
</evidence>
<evidence type="ECO:0000313" key="20">
    <source>
        <dbReference type="EMBL" id="OHA02039.1"/>
    </source>
</evidence>
<evidence type="ECO:0000259" key="19">
    <source>
        <dbReference type="Pfam" id="PF08264"/>
    </source>
</evidence>
<evidence type="ECO:0000256" key="5">
    <source>
        <dbReference type="ARBA" id="ARBA00013165"/>
    </source>
</evidence>
<evidence type="ECO:0000256" key="6">
    <source>
        <dbReference type="ARBA" id="ARBA00022490"/>
    </source>
</evidence>
<feature type="active site" description="Tele-phosphohistidine intermediate" evidence="16">
    <location>
        <position position="520"/>
    </location>
</feature>
<dbReference type="FunFam" id="3.40.50.620:FF:000063">
    <property type="entry name" value="Isoleucine--tRNA ligase"/>
    <property type="match status" value="1"/>
</dbReference>
<evidence type="ECO:0000256" key="15">
    <source>
        <dbReference type="ARBA" id="ARBA00048359"/>
    </source>
</evidence>
<evidence type="ECO:0000256" key="7">
    <source>
        <dbReference type="ARBA" id="ARBA00022598"/>
    </source>
</evidence>
<dbReference type="InterPro" id="IPR009080">
    <property type="entry name" value="tRNAsynth_Ia_anticodon-bd"/>
</dbReference>
<evidence type="ECO:0000256" key="3">
    <source>
        <dbReference type="ARBA" id="ARBA00007078"/>
    </source>
</evidence>
<feature type="domain" description="Methionyl/Valyl/Leucyl/Isoleucyl-tRNA synthetase anticodon-binding" evidence="19">
    <location>
        <begin position="894"/>
        <end position="1044"/>
    </location>
</feature>
<evidence type="ECO:0000256" key="14">
    <source>
        <dbReference type="ARBA" id="ARBA00025217"/>
    </source>
</evidence>
<dbReference type="GO" id="GO:0004822">
    <property type="term" value="F:isoleucine-tRNA ligase activity"/>
    <property type="evidence" value="ECO:0007669"/>
    <property type="project" value="UniProtKB-EC"/>
</dbReference>
<keyword evidence="11" id="KW-0067">ATP-binding</keyword>
<dbReference type="SUPFAM" id="SSF52374">
    <property type="entry name" value="Nucleotidylyl transferase"/>
    <property type="match status" value="1"/>
</dbReference>
<feature type="binding site" evidence="17">
    <location>
        <position position="569"/>
    </location>
    <ligand>
        <name>substrate</name>
    </ligand>
</feature>
<comment type="function">
    <text evidence="14">Catalyzes the attachment of isoleucine to tRNA(Ile). As IleRS can inadvertently accommodate and process structurally similar amino acids such as valine, to avoid such errors it has two additional distinct tRNA(Ile)-dependent editing activities. One activity is designated as 'pretransfer' editing and involves the hydrolysis of activated Val-AMP. The other activity is designated 'posttransfer' editing and involves deacylation of mischarged Val-tRNA(Ile).</text>
</comment>
<dbReference type="GO" id="GO:0002161">
    <property type="term" value="F:aminoacyl-tRNA deacylase activity"/>
    <property type="evidence" value="ECO:0007669"/>
    <property type="project" value="InterPro"/>
</dbReference>
<dbReference type="Pfam" id="PF08264">
    <property type="entry name" value="Anticodon_1"/>
    <property type="match status" value="1"/>
</dbReference>
<comment type="cofactor">
    <cofactor evidence="1">
        <name>Zn(2+)</name>
        <dbReference type="ChEBI" id="CHEBI:29105"/>
    </cofactor>
</comment>
<name>A0A1G2KUF3_9BACT</name>
<keyword evidence="13" id="KW-0030">Aminoacyl-tRNA synthetase</keyword>
<dbReference type="InterPro" id="IPR014729">
    <property type="entry name" value="Rossmann-like_a/b/a_fold"/>
</dbReference>
<evidence type="ECO:0000256" key="10">
    <source>
        <dbReference type="ARBA" id="ARBA00022833"/>
    </source>
</evidence>
<organism evidence="20 21">
    <name type="scientific">Candidatus Sungbacteria bacterium RIFCSPHIGHO2_02_FULL_51_29</name>
    <dbReference type="NCBI Taxonomy" id="1802273"/>
    <lineage>
        <taxon>Bacteria</taxon>
        <taxon>Candidatus Sungiibacteriota</taxon>
    </lineage>
</organism>
<dbReference type="GO" id="GO:0005524">
    <property type="term" value="F:ATP binding"/>
    <property type="evidence" value="ECO:0007669"/>
    <property type="project" value="UniProtKB-KW"/>
</dbReference>
<evidence type="ECO:0000313" key="21">
    <source>
        <dbReference type="Proteomes" id="UP000177811"/>
    </source>
</evidence>